<accession>A0A6A6UAB2</accession>
<dbReference type="SUPFAM" id="SSF50475">
    <property type="entry name" value="FMN-binding split barrel"/>
    <property type="match status" value="1"/>
</dbReference>
<dbReference type="PANTHER" id="PTHR34071">
    <property type="entry name" value="5-NITROIMIDAZOLE ANTIBIOTICS RESISTANCE PROTEIN, NIMA-FAMILY-RELATED PROTEIN-RELATED"/>
    <property type="match status" value="1"/>
</dbReference>
<dbReference type="InterPro" id="IPR024747">
    <property type="entry name" value="Pyridox_Oxase-rel"/>
</dbReference>
<dbReference type="PANTHER" id="PTHR34071:SF2">
    <property type="entry name" value="FLAVIN-NUCLEOTIDE-BINDING PROTEIN"/>
    <property type="match status" value="1"/>
</dbReference>
<feature type="region of interest" description="Disordered" evidence="1">
    <location>
        <begin position="70"/>
        <end position="92"/>
    </location>
</feature>
<dbReference type="InterPro" id="IPR012349">
    <property type="entry name" value="Split_barrel_FMN-bd"/>
</dbReference>
<dbReference type="Gene3D" id="2.30.110.10">
    <property type="entry name" value="Electron Transport, Fmn-binding Protein, Chain A"/>
    <property type="match status" value="1"/>
</dbReference>
<dbReference type="AlphaFoldDB" id="A0A6A6UAB2"/>
<proteinExistence type="predicted"/>
<name>A0A6A6UAB2_9PEZI</name>
<evidence type="ECO:0000256" key="1">
    <source>
        <dbReference type="SAM" id="MobiDB-lite"/>
    </source>
</evidence>
<dbReference type="EMBL" id="MU004237">
    <property type="protein sequence ID" value="KAF2668068.1"/>
    <property type="molecule type" value="Genomic_DNA"/>
</dbReference>
<keyword evidence="3" id="KW-1185">Reference proteome</keyword>
<dbReference type="Pfam" id="PF12900">
    <property type="entry name" value="Pyridox_ox_2"/>
    <property type="match status" value="1"/>
</dbReference>
<protein>
    <submittedName>
        <fullName evidence="2">5-nitroimidazole antibiotic resistance protein</fullName>
    </submittedName>
</protein>
<dbReference type="OrthoDB" id="444432at2759"/>
<organism evidence="2 3">
    <name type="scientific">Microthyrium microscopicum</name>
    <dbReference type="NCBI Taxonomy" id="703497"/>
    <lineage>
        <taxon>Eukaryota</taxon>
        <taxon>Fungi</taxon>
        <taxon>Dikarya</taxon>
        <taxon>Ascomycota</taxon>
        <taxon>Pezizomycotina</taxon>
        <taxon>Dothideomycetes</taxon>
        <taxon>Dothideomycetes incertae sedis</taxon>
        <taxon>Microthyriales</taxon>
        <taxon>Microthyriaceae</taxon>
        <taxon>Microthyrium</taxon>
    </lineage>
</organism>
<evidence type="ECO:0000313" key="3">
    <source>
        <dbReference type="Proteomes" id="UP000799302"/>
    </source>
</evidence>
<gene>
    <name evidence="2" type="ORF">BT63DRAFT_308677</name>
</gene>
<dbReference type="Proteomes" id="UP000799302">
    <property type="component" value="Unassembled WGS sequence"/>
</dbReference>
<sequence>MASDGYPSHPRATGNRLKARTKYDYDTVHHLIDTTPILHVSFPPNGDDPFPATLPMLGCTGPDTFDAASEQARLSEPDHSAPGSFPTGDEKKTLPSLPDGPRCIYLHGHSASRLFQVSKGNKLPVTIAASSMQGIVLALTPFHNSCNYSSAIVHGYASLLDDEIERNYALTRITDNLLPERWDNSRVPPTKAELTTTGVIKVEIESASAKVRVGGPGDDRADLKNEELVGRVWTGVVPCWTQYGTPVPSSYNKVPTVPGYISSFVKEENDTGKAVSVDAIQKSSK</sequence>
<evidence type="ECO:0000313" key="2">
    <source>
        <dbReference type="EMBL" id="KAF2668068.1"/>
    </source>
</evidence>
<reference evidence="2" key="1">
    <citation type="journal article" date="2020" name="Stud. Mycol.">
        <title>101 Dothideomycetes genomes: a test case for predicting lifestyles and emergence of pathogens.</title>
        <authorList>
            <person name="Haridas S."/>
            <person name="Albert R."/>
            <person name="Binder M."/>
            <person name="Bloem J."/>
            <person name="Labutti K."/>
            <person name="Salamov A."/>
            <person name="Andreopoulos B."/>
            <person name="Baker S."/>
            <person name="Barry K."/>
            <person name="Bills G."/>
            <person name="Bluhm B."/>
            <person name="Cannon C."/>
            <person name="Castanera R."/>
            <person name="Culley D."/>
            <person name="Daum C."/>
            <person name="Ezra D."/>
            <person name="Gonzalez J."/>
            <person name="Henrissat B."/>
            <person name="Kuo A."/>
            <person name="Liang C."/>
            <person name="Lipzen A."/>
            <person name="Lutzoni F."/>
            <person name="Magnuson J."/>
            <person name="Mondo S."/>
            <person name="Nolan M."/>
            <person name="Ohm R."/>
            <person name="Pangilinan J."/>
            <person name="Park H.-J."/>
            <person name="Ramirez L."/>
            <person name="Alfaro M."/>
            <person name="Sun H."/>
            <person name="Tritt A."/>
            <person name="Yoshinaga Y."/>
            <person name="Zwiers L.-H."/>
            <person name="Turgeon B."/>
            <person name="Goodwin S."/>
            <person name="Spatafora J."/>
            <person name="Crous P."/>
            <person name="Grigoriev I."/>
        </authorList>
    </citation>
    <scope>NUCLEOTIDE SEQUENCE</scope>
    <source>
        <strain evidence="2">CBS 115976</strain>
    </source>
</reference>